<evidence type="ECO:0000313" key="3">
    <source>
        <dbReference type="Proteomes" id="UP000075243"/>
    </source>
</evidence>
<dbReference type="InterPro" id="IPR043128">
    <property type="entry name" value="Rev_trsase/Diguanyl_cyclase"/>
</dbReference>
<dbReference type="SUPFAM" id="SSF56672">
    <property type="entry name" value="DNA/RNA polymerases"/>
    <property type="match status" value="1"/>
</dbReference>
<evidence type="ECO:0000259" key="1">
    <source>
        <dbReference type="Pfam" id="PF17919"/>
    </source>
</evidence>
<organism evidence="2 3">
    <name type="scientific">Cajanus cajan</name>
    <name type="common">Pigeon pea</name>
    <name type="synonym">Cajanus indicus</name>
    <dbReference type="NCBI Taxonomy" id="3821"/>
    <lineage>
        <taxon>Eukaryota</taxon>
        <taxon>Viridiplantae</taxon>
        <taxon>Streptophyta</taxon>
        <taxon>Embryophyta</taxon>
        <taxon>Tracheophyta</taxon>
        <taxon>Spermatophyta</taxon>
        <taxon>Magnoliopsida</taxon>
        <taxon>eudicotyledons</taxon>
        <taxon>Gunneridae</taxon>
        <taxon>Pentapetalae</taxon>
        <taxon>rosids</taxon>
        <taxon>fabids</taxon>
        <taxon>Fabales</taxon>
        <taxon>Fabaceae</taxon>
        <taxon>Papilionoideae</taxon>
        <taxon>50 kb inversion clade</taxon>
        <taxon>NPAAA clade</taxon>
        <taxon>indigoferoid/millettioid clade</taxon>
        <taxon>Phaseoleae</taxon>
        <taxon>Cajanus</taxon>
    </lineage>
</organism>
<sequence>MLDWPIPKDIKALRGFLGLTGYYRGFVRDYGKITRTLTQLLKKDEFQWNVEAQAALDKLKHLVAELPVLTVPNFSKTFIIETDASNKGLGAVLLQEGRLVAFLNQTLPNRAQNDTNILSISLFWLKPKYSLNCLFKQST</sequence>
<dbReference type="Proteomes" id="UP000075243">
    <property type="component" value="Unassembled WGS sequence"/>
</dbReference>
<dbReference type="InterPro" id="IPR051320">
    <property type="entry name" value="Viral_Replic_Matur_Polypro"/>
</dbReference>
<gene>
    <name evidence="2" type="ORF">KK1_028681</name>
</gene>
<protein>
    <submittedName>
        <fullName evidence="2">Retrovirus-related Pol polyprotein from transposon 17.6</fullName>
    </submittedName>
</protein>
<dbReference type="PANTHER" id="PTHR33064">
    <property type="entry name" value="POL PROTEIN"/>
    <property type="match status" value="1"/>
</dbReference>
<dbReference type="Gene3D" id="3.30.70.270">
    <property type="match status" value="1"/>
</dbReference>
<name>A0A151S433_CAJCA</name>
<accession>A0A151S433</accession>
<dbReference type="PANTHER" id="PTHR33064:SF40">
    <property type="entry name" value="REVERSE TRANSCRIPTASE_RETROTRANSPOSON-DERIVED PROTEIN RNASE H-LIKE DOMAIN-CONTAINING PROTEIN"/>
    <property type="match status" value="1"/>
</dbReference>
<dbReference type="FunFam" id="3.30.70.270:FF:000020">
    <property type="entry name" value="Transposon Tf2-6 polyprotein-like Protein"/>
    <property type="match status" value="1"/>
</dbReference>
<dbReference type="Gramene" id="C.cajan_27385.t">
    <property type="protein sequence ID" value="C.cajan_27385.t.cds1"/>
    <property type="gene ID" value="C.cajan_27385"/>
</dbReference>
<reference evidence="2" key="1">
    <citation type="journal article" date="2012" name="Nat. Biotechnol.">
        <title>Draft genome sequence of pigeonpea (Cajanus cajan), an orphan legume crop of resource-poor farmers.</title>
        <authorList>
            <person name="Varshney R.K."/>
            <person name="Chen W."/>
            <person name="Li Y."/>
            <person name="Bharti A.K."/>
            <person name="Saxena R.K."/>
            <person name="Schlueter J.A."/>
            <person name="Donoghue M.T."/>
            <person name="Azam S."/>
            <person name="Fan G."/>
            <person name="Whaley A.M."/>
            <person name="Farmer A.D."/>
            <person name="Sheridan J."/>
            <person name="Iwata A."/>
            <person name="Tuteja R."/>
            <person name="Penmetsa R.V."/>
            <person name="Wu W."/>
            <person name="Upadhyaya H.D."/>
            <person name="Yang S.P."/>
            <person name="Shah T."/>
            <person name="Saxena K.B."/>
            <person name="Michael T."/>
            <person name="McCombie W.R."/>
            <person name="Yang B."/>
            <person name="Zhang G."/>
            <person name="Yang H."/>
            <person name="Wang J."/>
            <person name="Spillane C."/>
            <person name="Cook D.R."/>
            <person name="May G.D."/>
            <person name="Xu X."/>
            <person name="Jackson S.A."/>
        </authorList>
    </citation>
    <scope>NUCLEOTIDE SEQUENCE [LARGE SCALE GENOMIC DNA]</scope>
</reference>
<evidence type="ECO:0000313" key="2">
    <source>
        <dbReference type="EMBL" id="KYP49595.1"/>
    </source>
</evidence>
<dbReference type="AlphaFoldDB" id="A0A151S433"/>
<dbReference type="InterPro" id="IPR043502">
    <property type="entry name" value="DNA/RNA_pol_sf"/>
</dbReference>
<keyword evidence="3" id="KW-1185">Reference proteome</keyword>
<proteinExistence type="predicted"/>
<feature type="domain" description="Reverse transcriptase/retrotransposon-derived protein RNase H-like" evidence="1">
    <location>
        <begin position="48"/>
        <end position="114"/>
    </location>
</feature>
<dbReference type="InterPro" id="IPR041577">
    <property type="entry name" value="RT_RNaseH_2"/>
</dbReference>
<dbReference type="EMBL" id="KQ483473">
    <property type="protein sequence ID" value="KYP49595.1"/>
    <property type="molecule type" value="Genomic_DNA"/>
</dbReference>
<dbReference type="Pfam" id="PF17919">
    <property type="entry name" value="RT_RNaseH_2"/>
    <property type="match status" value="1"/>
</dbReference>